<dbReference type="PANTHER" id="PTHR14485:SF2">
    <property type="entry name" value="FUNGAL STAND N-TERMINAL GOODBYE DOMAIN-CONTAINING PROTEIN"/>
    <property type="match status" value="1"/>
</dbReference>
<organism evidence="3 4">
    <name type="scientific">Saccoglossus kowalevskii</name>
    <name type="common">Acorn worm</name>
    <dbReference type="NCBI Taxonomy" id="10224"/>
    <lineage>
        <taxon>Eukaryota</taxon>
        <taxon>Metazoa</taxon>
        <taxon>Hemichordata</taxon>
        <taxon>Enteropneusta</taxon>
        <taxon>Harrimaniidae</taxon>
        <taxon>Saccoglossus</taxon>
    </lineage>
</organism>
<dbReference type="Proteomes" id="UP000694865">
    <property type="component" value="Unplaced"/>
</dbReference>
<feature type="compositionally biased region" description="Acidic residues" evidence="2">
    <location>
        <begin position="46"/>
        <end position="55"/>
    </location>
</feature>
<feature type="region of interest" description="Disordered" evidence="2">
    <location>
        <begin position="30"/>
        <end position="78"/>
    </location>
</feature>
<protein>
    <submittedName>
        <fullName evidence="4">Tetratricopeptide repeat protein 23-like</fullName>
    </submittedName>
</protein>
<proteinExistence type="predicted"/>
<feature type="repeat" description="TPR" evidence="1">
    <location>
        <begin position="398"/>
        <end position="431"/>
    </location>
</feature>
<accession>A0ABM0LWA0</accession>
<dbReference type="SUPFAM" id="SSF48452">
    <property type="entry name" value="TPR-like"/>
    <property type="match status" value="2"/>
</dbReference>
<keyword evidence="1" id="KW-0802">TPR repeat</keyword>
<reference evidence="4" key="1">
    <citation type="submission" date="2025-08" db="UniProtKB">
        <authorList>
            <consortium name="RefSeq"/>
        </authorList>
    </citation>
    <scope>IDENTIFICATION</scope>
    <source>
        <tissue evidence="4">Testes</tissue>
    </source>
</reference>
<sequence>MADYYSSFSEEDEDLKIADLGMPIVDIPTATEENGHETRRLHESTDEFTSDEEEMTSTRNKLTGKRKKHQKPNMTPPEVQLESTEKRAKKYMKKKHVDRAMVNLIQCVALSRIVYGDGHWRLAESHANLAHGYLLLRDLPNQAYHHADIAKAILLSGVHTSNSADEKSALLYVLIKVYYVLGRSLTMQKKFTEAEQNLQKAEKISDERSRLPGIDEYEQADINIKISIALGKVCISQSKTAFGTSCFEKAIKLIQRNYGKDNVELIPVYQDLGRLELSKGKHANHERALEMYLQAHSIASAGYKGQSKEVAQSAHTLALAYAETGTEESEISAERYLDESLGIHQLVYGPHHQNTLQVQDDLCKLLLRTDRQEEAITILKTIIESKSACYGEMSEEVADAYKLFGSIRLSQGKMDKALKHFRKCHSIQTAMYGSNHKKPQNTQQTIDMLLQSPSLAAKNAQSKEEQLKHRPRFNATVGRATPLGGTKSSQF</sequence>
<dbReference type="PROSITE" id="PS50005">
    <property type="entry name" value="TPR"/>
    <property type="match status" value="1"/>
</dbReference>
<dbReference type="InterPro" id="IPR019734">
    <property type="entry name" value="TPR_rpt"/>
</dbReference>
<dbReference type="SMART" id="SM00028">
    <property type="entry name" value="TPR"/>
    <property type="match status" value="3"/>
</dbReference>
<feature type="compositionally biased region" description="Basic and acidic residues" evidence="2">
    <location>
        <begin position="33"/>
        <end position="45"/>
    </location>
</feature>
<dbReference type="RefSeq" id="XP_006812041.1">
    <property type="nucleotide sequence ID" value="XM_006811978.1"/>
</dbReference>
<dbReference type="InterPro" id="IPR011990">
    <property type="entry name" value="TPR-like_helical_dom_sf"/>
</dbReference>
<evidence type="ECO:0000313" key="4">
    <source>
        <dbReference type="RefSeq" id="XP_006812041.1"/>
    </source>
</evidence>
<dbReference type="PANTHER" id="PTHR14485">
    <property type="entry name" value="TETRATRICOPEPTIDE REPEAT PROTEIN 23"/>
    <property type="match status" value="1"/>
</dbReference>
<dbReference type="GeneID" id="100374212"/>
<keyword evidence="3" id="KW-1185">Reference proteome</keyword>
<evidence type="ECO:0000313" key="3">
    <source>
        <dbReference type="Proteomes" id="UP000694865"/>
    </source>
</evidence>
<dbReference type="InterPro" id="IPR042621">
    <property type="entry name" value="TTC23/TTC23L"/>
</dbReference>
<feature type="compositionally biased region" description="Basic residues" evidence="2">
    <location>
        <begin position="62"/>
        <end position="71"/>
    </location>
</feature>
<feature type="region of interest" description="Disordered" evidence="2">
    <location>
        <begin position="457"/>
        <end position="491"/>
    </location>
</feature>
<evidence type="ECO:0000256" key="1">
    <source>
        <dbReference type="PROSITE-ProRule" id="PRU00339"/>
    </source>
</evidence>
<evidence type="ECO:0000256" key="2">
    <source>
        <dbReference type="SAM" id="MobiDB-lite"/>
    </source>
</evidence>
<dbReference type="Gene3D" id="1.25.40.10">
    <property type="entry name" value="Tetratricopeptide repeat domain"/>
    <property type="match status" value="3"/>
</dbReference>
<name>A0ABM0LWA0_SACKO</name>
<gene>
    <name evidence="4" type="primary">LOC100374212</name>
</gene>